<sequence>MRALITNDDGIDSPGLTVLAERAAAEGYEVVVAAPRRESSGASAALMGTEDDGRLIVERRSPPGLPDGIESFGVRATPALITLVAAHGGFGPPPDLVLSGINRGANTGHATLHSGTVGAALSASTHGMLAMAVSLNSADPTHWDTAGYVVERALRWLLDNPDPTRVMNLNVPDRPVDQILGLRKAPLASFGMVHARIKEADHGHLTLTYTGTDMSKEPQSDAGLVARGWATVSLLRAPVADDDADLPHFEHEGAREHRMSAQRSRGEDDEGTEIIDTIDAGVMTGQDFPEP</sequence>
<keyword evidence="11" id="KW-1185">Reference proteome</keyword>
<evidence type="ECO:0000313" key="11">
    <source>
        <dbReference type="Proteomes" id="UP000774283"/>
    </source>
</evidence>
<evidence type="ECO:0000256" key="7">
    <source>
        <dbReference type="ARBA" id="ARBA00022801"/>
    </source>
</evidence>
<dbReference type="InterPro" id="IPR002828">
    <property type="entry name" value="SurE-like_Pase/nucleotidase"/>
</dbReference>
<keyword evidence="4" id="KW-0963">Cytoplasm</keyword>
<evidence type="ECO:0000256" key="4">
    <source>
        <dbReference type="ARBA" id="ARBA00022490"/>
    </source>
</evidence>
<keyword evidence="5" id="KW-0479">Metal-binding</keyword>
<name>A0A9X5IR80_9MICO</name>
<keyword evidence="6" id="KW-0547">Nucleotide-binding</keyword>
<comment type="catalytic activity">
    <reaction evidence="1">
        <text>a ribonucleoside 5'-phosphate + H2O = a ribonucleoside + phosphate</text>
        <dbReference type="Rhea" id="RHEA:12484"/>
        <dbReference type="ChEBI" id="CHEBI:15377"/>
        <dbReference type="ChEBI" id="CHEBI:18254"/>
        <dbReference type="ChEBI" id="CHEBI:43474"/>
        <dbReference type="ChEBI" id="CHEBI:58043"/>
        <dbReference type="EC" id="3.1.3.5"/>
    </reaction>
</comment>
<protein>
    <recommendedName>
        <fullName evidence="3">5'-nucleotidase</fullName>
        <ecNumber evidence="3">3.1.3.5</ecNumber>
    </recommendedName>
</protein>
<evidence type="ECO:0000256" key="2">
    <source>
        <dbReference type="ARBA" id="ARBA00011062"/>
    </source>
</evidence>
<feature type="compositionally biased region" description="Basic and acidic residues" evidence="8">
    <location>
        <begin position="245"/>
        <end position="259"/>
    </location>
</feature>
<comment type="caution">
    <text evidence="10">The sequence shown here is derived from an EMBL/GenBank/DDBJ whole genome shotgun (WGS) entry which is preliminary data.</text>
</comment>
<dbReference type="InterPro" id="IPR036523">
    <property type="entry name" value="SurE-like_sf"/>
</dbReference>
<reference evidence="10 11" key="1">
    <citation type="submission" date="2020-04" db="EMBL/GenBank/DDBJ databases">
        <title>MicrobeNet Type strains.</title>
        <authorList>
            <person name="Nicholson A.C."/>
        </authorList>
    </citation>
    <scope>NUCLEOTIDE SEQUENCE [LARGE SCALE GENOMIC DNA]</scope>
    <source>
        <strain evidence="10 11">ATCC BAA-789</strain>
    </source>
</reference>
<dbReference type="AlphaFoldDB" id="A0A9X5IR80"/>
<keyword evidence="7" id="KW-0378">Hydrolase</keyword>
<accession>A0A9X5IR80</accession>
<dbReference type="RefSeq" id="WP_168446439.1">
    <property type="nucleotide sequence ID" value="NZ_JAAXOW010000001.1"/>
</dbReference>
<dbReference type="InterPro" id="IPR030048">
    <property type="entry name" value="SurE"/>
</dbReference>
<evidence type="ECO:0000256" key="5">
    <source>
        <dbReference type="ARBA" id="ARBA00022723"/>
    </source>
</evidence>
<feature type="region of interest" description="Disordered" evidence="8">
    <location>
        <begin position="243"/>
        <end position="272"/>
    </location>
</feature>
<dbReference type="Proteomes" id="UP000774283">
    <property type="component" value="Unassembled WGS sequence"/>
</dbReference>
<feature type="domain" description="Survival protein SurE-like phosphatase/nucleotidase" evidence="9">
    <location>
        <begin position="4"/>
        <end position="185"/>
    </location>
</feature>
<dbReference type="EMBL" id="JAAXOW010000001">
    <property type="protein sequence ID" value="NKX92403.1"/>
    <property type="molecule type" value="Genomic_DNA"/>
</dbReference>
<evidence type="ECO:0000256" key="6">
    <source>
        <dbReference type="ARBA" id="ARBA00022741"/>
    </source>
</evidence>
<dbReference type="EC" id="3.1.3.5" evidence="3"/>
<dbReference type="GO" id="GO:0008254">
    <property type="term" value="F:3'-nucleotidase activity"/>
    <property type="evidence" value="ECO:0007669"/>
    <property type="project" value="TreeGrafter"/>
</dbReference>
<evidence type="ECO:0000313" key="10">
    <source>
        <dbReference type="EMBL" id="NKX92403.1"/>
    </source>
</evidence>
<dbReference type="GO" id="GO:0008253">
    <property type="term" value="F:5'-nucleotidase activity"/>
    <property type="evidence" value="ECO:0007669"/>
    <property type="project" value="UniProtKB-EC"/>
</dbReference>
<evidence type="ECO:0000256" key="3">
    <source>
        <dbReference type="ARBA" id="ARBA00012643"/>
    </source>
</evidence>
<dbReference type="Gene3D" id="3.40.1210.10">
    <property type="entry name" value="Survival protein SurE-like phosphatase/nucleotidase"/>
    <property type="match status" value="1"/>
</dbReference>
<proteinExistence type="inferred from homology"/>
<dbReference type="SUPFAM" id="SSF64167">
    <property type="entry name" value="SurE-like"/>
    <property type="match status" value="1"/>
</dbReference>
<comment type="similarity">
    <text evidence="2">Belongs to the SurE nucleotidase family.</text>
</comment>
<evidence type="ECO:0000256" key="8">
    <source>
        <dbReference type="SAM" id="MobiDB-lite"/>
    </source>
</evidence>
<dbReference type="PANTHER" id="PTHR30457:SF12">
    <property type="entry name" value="5'_3'-NUCLEOTIDASE SURE"/>
    <property type="match status" value="1"/>
</dbReference>
<dbReference type="PANTHER" id="PTHR30457">
    <property type="entry name" value="5'-NUCLEOTIDASE SURE"/>
    <property type="match status" value="1"/>
</dbReference>
<dbReference type="GO" id="GO:0046872">
    <property type="term" value="F:metal ion binding"/>
    <property type="evidence" value="ECO:0007669"/>
    <property type="project" value="UniProtKB-KW"/>
</dbReference>
<dbReference type="GO" id="GO:0004309">
    <property type="term" value="F:exopolyphosphatase activity"/>
    <property type="evidence" value="ECO:0007669"/>
    <property type="project" value="TreeGrafter"/>
</dbReference>
<evidence type="ECO:0000256" key="1">
    <source>
        <dbReference type="ARBA" id="ARBA00000815"/>
    </source>
</evidence>
<organism evidence="10 11">
    <name type="scientific">Sanguibacter hominis ATCC BAA-789</name>
    <dbReference type="NCBI Taxonomy" id="1312740"/>
    <lineage>
        <taxon>Bacteria</taxon>
        <taxon>Bacillati</taxon>
        <taxon>Actinomycetota</taxon>
        <taxon>Actinomycetes</taxon>
        <taxon>Micrococcales</taxon>
        <taxon>Sanguibacteraceae</taxon>
        <taxon>Sanguibacter</taxon>
    </lineage>
</organism>
<dbReference type="Pfam" id="PF01975">
    <property type="entry name" value="SurE"/>
    <property type="match status" value="1"/>
</dbReference>
<gene>
    <name evidence="10" type="ORF">HF995_03795</name>
</gene>
<evidence type="ECO:0000259" key="9">
    <source>
        <dbReference type="Pfam" id="PF01975"/>
    </source>
</evidence>
<dbReference type="GO" id="GO:0000166">
    <property type="term" value="F:nucleotide binding"/>
    <property type="evidence" value="ECO:0007669"/>
    <property type="project" value="UniProtKB-KW"/>
</dbReference>